<dbReference type="AlphaFoldDB" id="A0A644YFC7"/>
<accession>A0A644YFC7</accession>
<dbReference type="SUPFAM" id="SSF48431">
    <property type="entry name" value="Lipovitellin-phosvitin complex, superhelical domain"/>
    <property type="match status" value="1"/>
</dbReference>
<protein>
    <recommendedName>
        <fullName evidence="2">HEAT repeat domain-containing protein</fullName>
    </recommendedName>
</protein>
<gene>
    <name evidence="1" type="ORF">SDC9_73115</name>
</gene>
<organism evidence="1">
    <name type="scientific">bioreactor metagenome</name>
    <dbReference type="NCBI Taxonomy" id="1076179"/>
    <lineage>
        <taxon>unclassified sequences</taxon>
        <taxon>metagenomes</taxon>
        <taxon>ecological metagenomes</taxon>
    </lineage>
</organism>
<reference evidence="1" key="1">
    <citation type="submission" date="2019-08" db="EMBL/GenBank/DDBJ databases">
        <authorList>
            <person name="Kucharzyk K."/>
            <person name="Murdoch R.W."/>
            <person name="Higgins S."/>
            <person name="Loffler F."/>
        </authorList>
    </citation>
    <scope>NUCLEOTIDE SEQUENCE</scope>
</reference>
<evidence type="ECO:0008006" key="2">
    <source>
        <dbReference type="Google" id="ProtNLM"/>
    </source>
</evidence>
<comment type="caution">
    <text evidence="1">The sequence shown here is derived from an EMBL/GenBank/DDBJ whole genome shotgun (WGS) entry which is preliminary data.</text>
</comment>
<proteinExistence type="predicted"/>
<evidence type="ECO:0000313" key="1">
    <source>
        <dbReference type="EMBL" id="MPM26611.1"/>
    </source>
</evidence>
<name>A0A644YFC7_9ZZZZ</name>
<dbReference type="EMBL" id="VSSQ01004780">
    <property type="protein sequence ID" value="MPM26611.1"/>
    <property type="molecule type" value="Genomic_DNA"/>
</dbReference>
<sequence length="311" mass="35321">MTEDEIYALKLKDNPNELLNEIIEIDKEMINDQGKIALIPLLSALIQKYDTFSKEEMIELLENKNLSPEVETSLIKMYFMKTKEIESLIPLLNGESLSDNAKGYMVAIGKLPTTQLENIIDSFDNEVTVIAMKKLLVADKDVAFQVGKKILLETTTEVSNEKLIAALLAVGGFYYSNPDVETNKELISEKLKAIFLTHHDELVRDNAIYALSKMRSDELLEYILDKKDIDTSLKISAVDRNLKRLAKLAQEFTSEHELELVLKAMNVLPILEIGELLLNNKNLENYSHSTKVAETLEFIEKNGMKGVFKYE</sequence>
<dbReference type="InterPro" id="IPR011030">
    <property type="entry name" value="Lipovitellin_superhlx_dom"/>
</dbReference>